<evidence type="ECO:0000313" key="3">
    <source>
        <dbReference type="Proteomes" id="UP000192634"/>
    </source>
</evidence>
<dbReference type="OrthoDB" id="4854325at2"/>
<dbReference type="Proteomes" id="UP000192634">
    <property type="component" value="Unassembled WGS sequence"/>
</dbReference>
<dbReference type="Pfam" id="PF14355">
    <property type="entry name" value="Abi_C"/>
    <property type="match status" value="1"/>
</dbReference>
<dbReference type="EMBL" id="FWXN01000006">
    <property type="protein sequence ID" value="SMC65386.1"/>
    <property type="molecule type" value="Genomic_DNA"/>
</dbReference>
<sequence length="271" mass="29425">MSPRSAAPITDDVIAAIAKFFHGGAGPSHSEISRVLTGTGYSDDYTYDPDVQGPNKEKRVLRGLALAKRQPARARELVDGLLSLLRVNGLIGEGAAGEDVDRLRRALGSAGWRLTQEGHVHPFGQVDLDTGGRAALDEQVDRLRRSTSDPALLIGTAKELLESVSKFVLEETGFPVNEKMDYNQLWHLARERLGVLPQQVDPNVPGANAIRAIHQSTWNIADQINALRNLQGTGHGRTLPSGVSEDLAMLVVREAATVADYMLARLEREKG</sequence>
<evidence type="ECO:0000313" key="2">
    <source>
        <dbReference type="EMBL" id="SMC65386.1"/>
    </source>
</evidence>
<proteinExistence type="predicted"/>
<accession>A0A1W2AXG2</accession>
<gene>
    <name evidence="2" type="ORF">SAMN06296429_106270</name>
</gene>
<dbReference type="InterPro" id="IPR026001">
    <property type="entry name" value="Abi-like_C"/>
</dbReference>
<reference evidence="2 3" key="1">
    <citation type="submission" date="2017-04" db="EMBL/GenBank/DDBJ databases">
        <authorList>
            <person name="Afonso C.L."/>
            <person name="Miller P.J."/>
            <person name="Scott M.A."/>
            <person name="Spackman E."/>
            <person name="Goraichik I."/>
            <person name="Dimitrov K.M."/>
            <person name="Suarez D.L."/>
            <person name="Swayne D.E."/>
        </authorList>
    </citation>
    <scope>NUCLEOTIDE SEQUENCE [LARGE SCALE GENOMIC DNA]</scope>
    <source>
        <strain evidence="2 3">CGMCC 1.12511</strain>
    </source>
</reference>
<organism evidence="2 3">
    <name type="scientific">Janibacter indicus</name>
    <dbReference type="NCBI Taxonomy" id="857417"/>
    <lineage>
        <taxon>Bacteria</taxon>
        <taxon>Bacillati</taxon>
        <taxon>Actinomycetota</taxon>
        <taxon>Actinomycetes</taxon>
        <taxon>Micrococcales</taxon>
        <taxon>Intrasporangiaceae</taxon>
        <taxon>Janibacter</taxon>
    </lineage>
</organism>
<evidence type="ECO:0000259" key="1">
    <source>
        <dbReference type="Pfam" id="PF14355"/>
    </source>
</evidence>
<name>A0A1W2AXG2_9MICO</name>
<dbReference type="RefSeq" id="WP_084451134.1">
    <property type="nucleotide sequence ID" value="NZ_FWXN01000006.1"/>
</dbReference>
<feature type="domain" description="Abortive infection protein-like C-terminal" evidence="1">
    <location>
        <begin position="184"/>
        <end position="263"/>
    </location>
</feature>
<protein>
    <submittedName>
        <fullName evidence="2">Abortive infection C-terminus</fullName>
    </submittedName>
</protein>
<dbReference type="AlphaFoldDB" id="A0A1W2AXG2"/>